<dbReference type="KEGG" id="lsx:H8B22_05290"/>
<protein>
    <submittedName>
        <fullName evidence="1">Phospholipase D family protein</fullName>
    </submittedName>
</protein>
<gene>
    <name evidence="1" type="ORF">H8B22_05290</name>
</gene>
<dbReference type="RefSeq" id="WP_187713058.1">
    <property type="nucleotide sequence ID" value="NZ_CP060820.1"/>
</dbReference>
<evidence type="ECO:0000313" key="2">
    <source>
        <dbReference type="Proteomes" id="UP000516018"/>
    </source>
</evidence>
<dbReference type="EMBL" id="CP060820">
    <property type="protein sequence ID" value="QNP41622.1"/>
    <property type="molecule type" value="Genomic_DNA"/>
</dbReference>
<evidence type="ECO:0000313" key="1">
    <source>
        <dbReference type="EMBL" id="QNP41622.1"/>
    </source>
</evidence>
<proteinExistence type="predicted"/>
<keyword evidence="2" id="KW-1185">Reference proteome</keyword>
<dbReference type="AlphaFoldDB" id="A0A7H0G006"/>
<name>A0A7H0G006_9GAMM</name>
<dbReference type="SUPFAM" id="SSF56024">
    <property type="entry name" value="Phospholipase D/nuclease"/>
    <property type="match status" value="1"/>
</dbReference>
<accession>A0A7H0G006</accession>
<sequence length="394" mass="43524">MKTKIITEADALFEALEELSNWADQIDMSFAWVSSGQGQGRHWKAMRLDKVGRAVIGTAFAQTEPRALEVLDEKPGRLRLMINSEGTFHPKVVVGRKGDRARAIVGSANFTTAAYTANTELSVFLDGLAKDNELRSLQAFIDEQWTLGTPLSTDWLDEYRQVWEAARRKKIVVPGAKLEISSISSLSMSWEAYVSLINAQQNRPLADGNKVRVFGSHPSYFHEIDEAAKIFRQEPTFADISKADRQFLMGMGRSSGFIGTMRAAGYAKEIVNESPAKVGAALDLVPLGGPVARGLVEEVLNKLTQLKGVKVGVASRLLAVKRPDVFVSVNNGSKPQLARLIGGKRIDTVKQYLALLDHIWSTEWYAASEPEEEHGASIWHRRAALLDSALYEQV</sequence>
<reference evidence="1 2" key="1">
    <citation type="submission" date="2020-08" db="EMBL/GenBank/DDBJ databases">
        <title>Lysobacter sp. II4 sp. nov., isolated from soil.</title>
        <authorList>
            <person name="Woo C.Y."/>
            <person name="Kim J."/>
        </authorList>
    </citation>
    <scope>NUCLEOTIDE SEQUENCE [LARGE SCALE GENOMIC DNA]</scope>
    <source>
        <strain evidence="1 2">II4</strain>
    </source>
</reference>
<organism evidence="1 2">
    <name type="scientific">Agrilutibacter terrestris</name>
    <dbReference type="NCBI Taxonomy" id="2865112"/>
    <lineage>
        <taxon>Bacteria</taxon>
        <taxon>Pseudomonadati</taxon>
        <taxon>Pseudomonadota</taxon>
        <taxon>Gammaproteobacteria</taxon>
        <taxon>Lysobacterales</taxon>
        <taxon>Lysobacteraceae</taxon>
        <taxon>Agrilutibacter</taxon>
    </lineage>
</organism>
<dbReference type="CDD" id="cd09117">
    <property type="entry name" value="PLDc_Bfil_DEXD_like"/>
    <property type="match status" value="1"/>
</dbReference>
<dbReference type="Gene3D" id="3.30.870.10">
    <property type="entry name" value="Endonuclease Chain A"/>
    <property type="match status" value="1"/>
</dbReference>
<dbReference type="Proteomes" id="UP000516018">
    <property type="component" value="Chromosome"/>
</dbReference>